<proteinExistence type="predicted"/>
<gene>
    <name evidence="1" type="ORF">Vbra_6289</name>
</gene>
<evidence type="ECO:0000313" key="1">
    <source>
        <dbReference type="EMBL" id="CEM30663.1"/>
    </source>
</evidence>
<protein>
    <submittedName>
        <fullName evidence="1">Uncharacterized protein</fullName>
    </submittedName>
</protein>
<reference evidence="1 2" key="1">
    <citation type="submission" date="2014-11" db="EMBL/GenBank/DDBJ databases">
        <authorList>
            <person name="Zhu J."/>
            <person name="Qi W."/>
            <person name="Song R."/>
        </authorList>
    </citation>
    <scope>NUCLEOTIDE SEQUENCE [LARGE SCALE GENOMIC DNA]</scope>
</reference>
<accession>A0A0G4GKV8</accession>
<name>A0A0G4GKV8_VITBC</name>
<dbReference type="PhylomeDB" id="A0A0G4GKV8"/>
<organism evidence="1 2">
    <name type="scientific">Vitrella brassicaformis (strain CCMP3155)</name>
    <dbReference type="NCBI Taxonomy" id="1169540"/>
    <lineage>
        <taxon>Eukaryota</taxon>
        <taxon>Sar</taxon>
        <taxon>Alveolata</taxon>
        <taxon>Colpodellida</taxon>
        <taxon>Vitrellaceae</taxon>
        <taxon>Vitrella</taxon>
    </lineage>
</organism>
<dbReference type="InParanoid" id="A0A0G4GKV8"/>
<dbReference type="Proteomes" id="UP000041254">
    <property type="component" value="Unassembled WGS sequence"/>
</dbReference>
<evidence type="ECO:0000313" key="2">
    <source>
        <dbReference type="Proteomes" id="UP000041254"/>
    </source>
</evidence>
<dbReference type="AlphaFoldDB" id="A0A0G4GKV8"/>
<keyword evidence="2" id="KW-1185">Reference proteome</keyword>
<sequence>MRARLPPYRQLTDNQQFHIVDRVQNKRYDAVTLFDVRPPKIHFINNIEEYVKWCAISSSTRTQINQGLQEDVAASPLLDGALNVVKIRRRYLHVAITAHERLPAQIVQDGVQLSSPSRLIEPLAALDVQW</sequence>
<dbReference type="VEuPathDB" id="CryptoDB:Vbra_6289"/>
<dbReference type="EMBL" id="CDMY01000701">
    <property type="protein sequence ID" value="CEM30663.1"/>
    <property type="molecule type" value="Genomic_DNA"/>
</dbReference>